<sequence>MSDRLRAADLLEAAGVSPAEAERLIAVIPASAVESAHGEVIELDN</sequence>
<evidence type="ECO:0000313" key="2">
    <source>
        <dbReference type="Proteomes" id="UP001596012"/>
    </source>
</evidence>
<organism evidence="1 2">
    <name type="scientific">Streptomyces xiangluensis</name>
    <dbReference type="NCBI Taxonomy" id="2665720"/>
    <lineage>
        <taxon>Bacteria</taxon>
        <taxon>Bacillati</taxon>
        <taxon>Actinomycetota</taxon>
        <taxon>Actinomycetes</taxon>
        <taxon>Kitasatosporales</taxon>
        <taxon>Streptomycetaceae</taxon>
        <taxon>Streptomyces</taxon>
    </lineage>
</organism>
<accession>A0ABV8YNF9</accession>
<dbReference type="Proteomes" id="UP001596012">
    <property type="component" value="Unassembled WGS sequence"/>
</dbReference>
<gene>
    <name evidence="1" type="ORF">ACFPH6_14605</name>
</gene>
<evidence type="ECO:0000313" key="1">
    <source>
        <dbReference type="EMBL" id="MFC4465740.1"/>
    </source>
</evidence>
<reference evidence="2" key="1">
    <citation type="journal article" date="2019" name="Int. J. Syst. Evol. Microbiol.">
        <title>The Global Catalogue of Microorganisms (GCM) 10K type strain sequencing project: providing services to taxonomists for standard genome sequencing and annotation.</title>
        <authorList>
            <consortium name="The Broad Institute Genomics Platform"/>
            <consortium name="The Broad Institute Genome Sequencing Center for Infectious Disease"/>
            <person name="Wu L."/>
            <person name="Ma J."/>
        </authorList>
    </citation>
    <scope>NUCLEOTIDE SEQUENCE [LARGE SCALE GENOMIC DNA]</scope>
    <source>
        <strain evidence="2">DT43</strain>
    </source>
</reference>
<protein>
    <submittedName>
        <fullName evidence="1">Uncharacterized protein</fullName>
    </submittedName>
</protein>
<name>A0ABV8YNF9_9ACTN</name>
<dbReference type="EMBL" id="JBHSFG010000021">
    <property type="protein sequence ID" value="MFC4465740.1"/>
    <property type="molecule type" value="Genomic_DNA"/>
</dbReference>
<proteinExistence type="predicted"/>
<dbReference type="RefSeq" id="WP_386342003.1">
    <property type="nucleotide sequence ID" value="NZ_JBHSFG010000021.1"/>
</dbReference>
<keyword evidence="2" id="KW-1185">Reference proteome</keyword>
<comment type="caution">
    <text evidence="1">The sequence shown here is derived from an EMBL/GenBank/DDBJ whole genome shotgun (WGS) entry which is preliminary data.</text>
</comment>